<dbReference type="GO" id="GO:0005789">
    <property type="term" value="C:endoplasmic reticulum membrane"/>
    <property type="evidence" value="ECO:0007669"/>
    <property type="project" value="UniProtKB-SubCell"/>
</dbReference>
<dbReference type="InterPro" id="IPR009617">
    <property type="entry name" value="Seipin"/>
</dbReference>
<keyword evidence="10" id="KW-1185">Reference proteome</keyword>
<keyword evidence="3" id="KW-0256">Endoplasmic reticulum</keyword>
<comment type="subcellular location">
    <subcellularLocation>
        <location evidence="1">Endoplasmic reticulum membrane</location>
        <topology evidence="1">Multi-pass membrane protein</topology>
    </subcellularLocation>
</comment>
<dbReference type="CDD" id="cd23995">
    <property type="entry name" value="Seipin_BSCL2_like"/>
    <property type="match status" value="1"/>
</dbReference>
<evidence type="ECO:0000256" key="3">
    <source>
        <dbReference type="ARBA" id="ARBA00022824"/>
    </source>
</evidence>
<feature type="compositionally biased region" description="Basic and acidic residues" evidence="7">
    <location>
        <begin position="325"/>
        <end position="338"/>
    </location>
</feature>
<evidence type="ECO:0000256" key="4">
    <source>
        <dbReference type="ARBA" id="ARBA00022989"/>
    </source>
</evidence>
<dbReference type="PANTHER" id="PTHR21212:SF0">
    <property type="entry name" value="SEIPIN"/>
    <property type="match status" value="1"/>
</dbReference>
<dbReference type="GO" id="GO:0006629">
    <property type="term" value="P:lipid metabolic process"/>
    <property type="evidence" value="ECO:0007669"/>
    <property type="project" value="UniProtKB-KW"/>
</dbReference>
<gene>
    <name evidence="9" type="ORF">LTR25_009892</name>
</gene>
<dbReference type="EMBL" id="JAXLQG010000023">
    <property type="protein sequence ID" value="KAK5529155.1"/>
    <property type="molecule type" value="Genomic_DNA"/>
</dbReference>
<accession>A0AAV9PWK5</accession>
<keyword evidence="2 8" id="KW-0812">Transmembrane</keyword>
<evidence type="ECO:0000256" key="8">
    <source>
        <dbReference type="SAM" id="Phobius"/>
    </source>
</evidence>
<keyword evidence="4 8" id="KW-1133">Transmembrane helix</keyword>
<evidence type="ECO:0000256" key="1">
    <source>
        <dbReference type="ARBA" id="ARBA00004477"/>
    </source>
</evidence>
<protein>
    <recommendedName>
        <fullName evidence="11">Seipin</fullName>
    </recommendedName>
</protein>
<evidence type="ECO:0000256" key="6">
    <source>
        <dbReference type="ARBA" id="ARBA00023136"/>
    </source>
</evidence>
<evidence type="ECO:0000256" key="2">
    <source>
        <dbReference type="ARBA" id="ARBA00022692"/>
    </source>
</evidence>
<dbReference type="AlphaFoldDB" id="A0AAV9PWK5"/>
<feature type="region of interest" description="Disordered" evidence="7">
    <location>
        <begin position="309"/>
        <end position="446"/>
    </location>
</feature>
<feature type="compositionally biased region" description="Acidic residues" evidence="7">
    <location>
        <begin position="396"/>
        <end position="407"/>
    </location>
</feature>
<keyword evidence="6 8" id="KW-0472">Membrane</keyword>
<evidence type="ECO:0008006" key="11">
    <source>
        <dbReference type="Google" id="ProtNLM"/>
    </source>
</evidence>
<keyword evidence="5" id="KW-0443">Lipid metabolism</keyword>
<feature type="transmembrane region" description="Helical" evidence="8">
    <location>
        <begin position="58"/>
        <end position="85"/>
    </location>
</feature>
<evidence type="ECO:0000313" key="9">
    <source>
        <dbReference type="EMBL" id="KAK5529155.1"/>
    </source>
</evidence>
<organism evidence="9 10">
    <name type="scientific">Vermiconidia calcicola</name>
    <dbReference type="NCBI Taxonomy" id="1690605"/>
    <lineage>
        <taxon>Eukaryota</taxon>
        <taxon>Fungi</taxon>
        <taxon>Dikarya</taxon>
        <taxon>Ascomycota</taxon>
        <taxon>Pezizomycotina</taxon>
        <taxon>Dothideomycetes</taxon>
        <taxon>Dothideomycetidae</taxon>
        <taxon>Mycosphaerellales</taxon>
        <taxon>Extremaceae</taxon>
        <taxon>Vermiconidia</taxon>
    </lineage>
</organism>
<reference evidence="9 10" key="1">
    <citation type="submission" date="2023-06" db="EMBL/GenBank/DDBJ databases">
        <title>Black Yeasts Isolated from many extreme environments.</title>
        <authorList>
            <person name="Coleine C."/>
            <person name="Stajich J.E."/>
            <person name="Selbmann L."/>
        </authorList>
    </citation>
    <scope>NUCLEOTIDE SEQUENCE [LARGE SCALE GENOMIC DNA]</scope>
    <source>
        <strain evidence="9 10">CCFEE 5887</strain>
    </source>
</reference>
<evidence type="ECO:0000256" key="7">
    <source>
        <dbReference type="SAM" id="MobiDB-lite"/>
    </source>
</evidence>
<proteinExistence type="predicted"/>
<evidence type="ECO:0000313" key="10">
    <source>
        <dbReference type="Proteomes" id="UP001345827"/>
    </source>
</evidence>
<dbReference type="GO" id="GO:0140042">
    <property type="term" value="P:lipid droplet formation"/>
    <property type="evidence" value="ECO:0007669"/>
    <property type="project" value="UniProtKB-ARBA"/>
</dbReference>
<name>A0AAV9PWK5_9PEZI</name>
<evidence type="ECO:0000256" key="5">
    <source>
        <dbReference type="ARBA" id="ARBA00023098"/>
    </source>
</evidence>
<sequence length="446" mass="49722">MDFGQVSFGQSKHGYLRTMADQIAFFDDGEPRNSLFQRGWSLALAPVRILTSRTAIKAYLSTILFLVTSTILLTISSTTFGFFYYKYIPQINLERVLYLQYGPEQHPYATTALDTSALISQQAYDVELVLDMPRTPTNLEAGNFMLDLSLLGPGINVRNVLDPLSAWLSNITTDNVYKHSRRPAILPYSSPILSLSHTLLHLPWHAIGWRDLDAVHLVVPMFEMISFPRGSRNVPSHARLELQSSSIMQVYNAKLAFRAKFQGLRYWIYNYRVVAFVIFTALFYTISITSMGLAWAAITVIWAKRDASEERKRIKQEDPAGAIKQEGDAGEKPKVKEEAETESSTHGLSLSNVSDTAAQFPSRPGQMPLRFPGRPATDTAPDEAGEHLTQPLGPDEAADDEDEEDGAEEVRGRPFEGDSGIGTSMESEHRGLGVVRKRSSRGLSSR</sequence>
<feature type="compositionally biased region" description="Basic and acidic residues" evidence="7">
    <location>
        <begin position="309"/>
        <end position="318"/>
    </location>
</feature>
<dbReference type="Proteomes" id="UP001345827">
    <property type="component" value="Unassembled WGS sequence"/>
</dbReference>
<dbReference type="PANTHER" id="PTHR21212">
    <property type="entry name" value="BERNARDINELLI-SEIP CONGENITAL LIPODYSTROPHY 2 HOMOLOG BSCL2 PROTEIN"/>
    <property type="match status" value="1"/>
</dbReference>
<comment type="caution">
    <text evidence="9">The sequence shown here is derived from an EMBL/GenBank/DDBJ whole genome shotgun (WGS) entry which is preliminary data.</text>
</comment>
<feature type="compositionally biased region" description="Polar residues" evidence="7">
    <location>
        <begin position="342"/>
        <end position="359"/>
    </location>
</feature>
<dbReference type="Pfam" id="PF06775">
    <property type="entry name" value="Seipin"/>
    <property type="match status" value="1"/>
</dbReference>
<feature type="transmembrane region" description="Helical" evidence="8">
    <location>
        <begin position="273"/>
        <end position="303"/>
    </location>
</feature>